<name>A0A8T2UJA6_CERRI</name>
<dbReference type="Proteomes" id="UP000825935">
    <property type="component" value="Chromosome 7"/>
</dbReference>
<accession>A0A8T2UJA6</accession>
<evidence type="ECO:0008006" key="4">
    <source>
        <dbReference type="Google" id="ProtNLM"/>
    </source>
</evidence>
<evidence type="ECO:0000256" key="1">
    <source>
        <dbReference type="SAM" id="MobiDB-lite"/>
    </source>
</evidence>
<proteinExistence type="predicted"/>
<evidence type="ECO:0000313" key="2">
    <source>
        <dbReference type="EMBL" id="KAH7433434.1"/>
    </source>
</evidence>
<feature type="compositionally biased region" description="Basic and acidic residues" evidence="1">
    <location>
        <begin position="57"/>
        <end position="66"/>
    </location>
</feature>
<keyword evidence="3" id="KW-1185">Reference proteome</keyword>
<sequence>MKSTHAVECIGANDNVGGMSQTAIADATSPSSSSPASGLERKRRSPPSDLSPNKRLSRQERRREEEPSYAAPPVFTRILADKSNFKDIVHHFTGIRTSSMRPLFHRSKKPATSQILESTCSCQCYKDGHWCADKAVLYTVCQRMRVLTCFFVKAALPQRTADP</sequence>
<dbReference type="EMBL" id="CM035412">
    <property type="protein sequence ID" value="KAH7433434.1"/>
    <property type="molecule type" value="Genomic_DNA"/>
</dbReference>
<dbReference type="AlphaFoldDB" id="A0A8T2UJA6"/>
<feature type="compositionally biased region" description="Low complexity" evidence="1">
    <location>
        <begin position="22"/>
        <end position="37"/>
    </location>
</feature>
<organism evidence="2 3">
    <name type="scientific">Ceratopteris richardii</name>
    <name type="common">Triangle waterfern</name>
    <dbReference type="NCBI Taxonomy" id="49495"/>
    <lineage>
        <taxon>Eukaryota</taxon>
        <taxon>Viridiplantae</taxon>
        <taxon>Streptophyta</taxon>
        <taxon>Embryophyta</taxon>
        <taxon>Tracheophyta</taxon>
        <taxon>Polypodiopsida</taxon>
        <taxon>Polypodiidae</taxon>
        <taxon>Polypodiales</taxon>
        <taxon>Pteridineae</taxon>
        <taxon>Pteridaceae</taxon>
        <taxon>Parkerioideae</taxon>
        <taxon>Ceratopteris</taxon>
    </lineage>
</organism>
<comment type="caution">
    <text evidence="2">The sequence shown here is derived from an EMBL/GenBank/DDBJ whole genome shotgun (WGS) entry which is preliminary data.</text>
</comment>
<protein>
    <recommendedName>
        <fullName evidence="4">VQ domain-containing protein</fullName>
    </recommendedName>
</protein>
<evidence type="ECO:0000313" key="3">
    <source>
        <dbReference type="Proteomes" id="UP000825935"/>
    </source>
</evidence>
<dbReference type="OrthoDB" id="1939214at2759"/>
<gene>
    <name evidence="2" type="ORF">KP509_07G069600</name>
</gene>
<reference evidence="2" key="1">
    <citation type="submission" date="2021-08" db="EMBL/GenBank/DDBJ databases">
        <title>WGS assembly of Ceratopteris richardii.</title>
        <authorList>
            <person name="Marchant D.B."/>
            <person name="Chen G."/>
            <person name="Jenkins J."/>
            <person name="Shu S."/>
            <person name="Leebens-Mack J."/>
            <person name="Grimwood J."/>
            <person name="Schmutz J."/>
            <person name="Soltis P."/>
            <person name="Soltis D."/>
            <person name="Chen Z.-H."/>
        </authorList>
    </citation>
    <scope>NUCLEOTIDE SEQUENCE</scope>
    <source>
        <strain evidence="2">Whitten #5841</strain>
        <tissue evidence="2">Leaf</tissue>
    </source>
</reference>
<feature type="region of interest" description="Disordered" evidence="1">
    <location>
        <begin position="1"/>
        <end position="72"/>
    </location>
</feature>